<evidence type="ECO:0000313" key="3">
    <source>
        <dbReference type="Proteomes" id="UP000297394"/>
    </source>
</evidence>
<evidence type="ECO:0000313" key="2">
    <source>
        <dbReference type="EMBL" id="TGK87661.1"/>
    </source>
</evidence>
<dbReference type="EMBL" id="RQFL01000032">
    <property type="protein sequence ID" value="TGK87661.1"/>
    <property type="molecule type" value="Genomic_DNA"/>
</dbReference>
<dbReference type="Proteomes" id="UP000297394">
    <property type="component" value="Unassembled WGS sequence"/>
</dbReference>
<accession>A0A4V3JKS4</accession>
<keyword evidence="4" id="KW-1185">Reference proteome</keyword>
<evidence type="ECO:0000313" key="1">
    <source>
        <dbReference type="EMBL" id="TGK87205.1"/>
    </source>
</evidence>
<sequence length="199" mass="22507">MRLLLTIAGLFVFLYCKSARENVNLGINPEQGKQKILLGDFRQKTNVHSMNLGKLAKDIAVIELMKEGYHVEIFETSFDPILVKREEPKSTLKNMILKAAGEQNERIITTEMFDSHFISELGKEKSFDYFIQGKLHIYKEEFKQNAPTEIIAYITLSNSEGKLIAAISSKAKTSAELNSEDISEVILNGIKKIPQVINK</sequence>
<evidence type="ECO:0008006" key="5">
    <source>
        <dbReference type="Google" id="ProtNLM"/>
    </source>
</evidence>
<name>A0A4V3JKS4_9LEPT</name>
<reference evidence="3 4" key="2">
    <citation type="journal article" date="2019" name="PLoS Negl. Trop. Dis.">
        <title>Revisiting the worldwide diversity of Leptospira species in the environment.</title>
        <authorList>
            <person name="Vincent A.T."/>
            <person name="Schiettekatte O."/>
            <person name="Bourhy P."/>
            <person name="Veyrier F.J."/>
            <person name="Picardeau M."/>
        </authorList>
    </citation>
    <scope>NUCLEOTIDE SEQUENCE [LARGE SCALE GENOMIC DNA]</scope>
    <source>
        <strain evidence="1 3">201800280</strain>
        <strain evidence="4">201800281</strain>
    </source>
</reference>
<gene>
    <name evidence="1" type="ORF">EHQ23_07355</name>
    <name evidence="2" type="ORF">EHQ26_19460</name>
</gene>
<organism evidence="1 3">
    <name type="scientific">Leptospira bourretii</name>
    <dbReference type="NCBI Taxonomy" id="2484962"/>
    <lineage>
        <taxon>Bacteria</taxon>
        <taxon>Pseudomonadati</taxon>
        <taxon>Spirochaetota</taxon>
        <taxon>Spirochaetia</taxon>
        <taxon>Leptospirales</taxon>
        <taxon>Leptospiraceae</taxon>
        <taxon>Leptospira</taxon>
    </lineage>
</organism>
<dbReference type="OrthoDB" id="329195at2"/>
<protein>
    <recommendedName>
        <fullName evidence="5">Lipoprotein</fullName>
    </recommendedName>
</protein>
<dbReference type="AlphaFoldDB" id="A0A4V3JKS4"/>
<proteinExistence type="predicted"/>
<dbReference type="Proteomes" id="UP000297918">
    <property type="component" value="Unassembled WGS sequence"/>
</dbReference>
<dbReference type="EMBL" id="RQFM01000013">
    <property type="protein sequence ID" value="TGK87205.1"/>
    <property type="molecule type" value="Genomic_DNA"/>
</dbReference>
<evidence type="ECO:0000313" key="4">
    <source>
        <dbReference type="Proteomes" id="UP000297918"/>
    </source>
</evidence>
<comment type="caution">
    <text evidence="1">The sequence shown here is derived from an EMBL/GenBank/DDBJ whole genome shotgun (WGS) entry which is preliminary data.</text>
</comment>
<reference evidence="2" key="1">
    <citation type="submission" date="2018-10" db="EMBL/GenBank/DDBJ databases">
        <authorList>
            <person name="Vincent A.T."/>
            <person name="Schiettekatte O."/>
            <person name="Bourhy P."/>
            <person name="Veyrier F.J."/>
            <person name="Picardeau M."/>
        </authorList>
    </citation>
    <scope>NUCLEOTIDE SEQUENCE</scope>
    <source>
        <strain evidence="2">201800281</strain>
    </source>
</reference>
<dbReference type="RefSeq" id="WP_135746623.1">
    <property type="nucleotide sequence ID" value="NZ_RQFL01000032.1"/>
</dbReference>